<gene>
    <name evidence="2" type="ORF">C6570_10655</name>
</gene>
<dbReference type="OrthoDB" id="3034721at2"/>
<name>A0A2S0MFH3_9BURK</name>
<accession>A0A2S0MFH3</accession>
<dbReference type="EMBL" id="CP027666">
    <property type="protein sequence ID" value="AVO34634.1"/>
    <property type="molecule type" value="Genomic_DNA"/>
</dbReference>
<evidence type="ECO:0008006" key="4">
    <source>
        <dbReference type="Google" id="ProtNLM"/>
    </source>
</evidence>
<sequence>MLLTTLLAEHPSAIVDIVRQTPAWVAALLGGLVYLGISASRDRDVHIGRLLLMPVAMGAMALWGVESAFNGTGRLPELLAVWAAGYAALLALGLRLPVPAGVRYSAALRSFHLPGSWLPMGLILAVFLLKYAIGVQLAMEPTIATHPGFAYPVAAVYGLLSGIFAARTLRVLRLLRGPATAAAA</sequence>
<keyword evidence="1" id="KW-0472">Membrane</keyword>
<proteinExistence type="predicted"/>
<evidence type="ECO:0000313" key="3">
    <source>
        <dbReference type="Proteomes" id="UP000239709"/>
    </source>
</evidence>
<dbReference type="Proteomes" id="UP000239709">
    <property type="component" value="Chromosome"/>
</dbReference>
<feature type="transmembrane region" description="Helical" evidence="1">
    <location>
        <begin position="78"/>
        <end position="96"/>
    </location>
</feature>
<feature type="transmembrane region" description="Helical" evidence="1">
    <location>
        <begin position="49"/>
        <end position="66"/>
    </location>
</feature>
<dbReference type="Pfam" id="PF20327">
    <property type="entry name" value="DUF6622"/>
    <property type="match status" value="1"/>
</dbReference>
<feature type="transmembrane region" description="Helical" evidence="1">
    <location>
        <begin position="149"/>
        <end position="166"/>
    </location>
</feature>
<reference evidence="2 3" key="1">
    <citation type="submission" date="2018-03" db="EMBL/GenBank/DDBJ databases">
        <title>Genome sequencing of Ottowia sp.</title>
        <authorList>
            <person name="Kim S.-J."/>
            <person name="Heo J."/>
            <person name="Kwon S.-W."/>
        </authorList>
    </citation>
    <scope>NUCLEOTIDE SEQUENCE [LARGE SCALE GENOMIC DNA]</scope>
    <source>
        <strain evidence="2 3">KADR8-3</strain>
    </source>
</reference>
<dbReference type="AlphaFoldDB" id="A0A2S0MFH3"/>
<organism evidence="2 3">
    <name type="scientific">Ottowia oryzae</name>
    <dbReference type="NCBI Taxonomy" id="2109914"/>
    <lineage>
        <taxon>Bacteria</taxon>
        <taxon>Pseudomonadati</taxon>
        <taxon>Pseudomonadota</taxon>
        <taxon>Betaproteobacteria</taxon>
        <taxon>Burkholderiales</taxon>
        <taxon>Comamonadaceae</taxon>
        <taxon>Ottowia</taxon>
    </lineage>
</organism>
<evidence type="ECO:0000313" key="2">
    <source>
        <dbReference type="EMBL" id="AVO34634.1"/>
    </source>
</evidence>
<keyword evidence="1" id="KW-0812">Transmembrane</keyword>
<dbReference type="InterPro" id="IPR046730">
    <property type="entry name" value="DUF6622"/>
</dbReference>
<keyword evidence="1" id="KW-1133">Transmembrane helix</keyword>
<protein>
    <recommendedName>
        <fullName evidence="4">DUF1453 domain-containing protein</fullName>
    </recommendedName>
</protein>
<keyword evidence="3" id="KW-1185">Reference proteome</keyword>
<feature type="transmembrane region" description="Helical" evidence="1">
    <location>
        <begin position="20"/>
        <end position="37"/>
    </location>
</feature>
<evidence type="ECO:0000256" key="1">
    <source>
        <dbReference type="SAM" id="Phobius"/>
    </source>
</evidence>
<dbReference type="RefSeq" id="WP_106703186.1">
    <property type="nucleotide sequence ID" value="NZ_CP027666.1"/>
</dbReference>
<feature type="transmembrane region" description="Helical" evidence="1">
    <location>
        <begin position="117"/>
        <end position="137"/>
    </location>
</feature>
<dbReference type="KEGG" id="otk:C6570_10655"/>